<dbReference type="EMBL" id="CAADFQ010000155">
    <property type="protein sequence ID" value="VFK35869.1"/>
    <property type="molecule type" value="Genomic_DNA"/>
</dbReference>
<comment type="function">
    <text evidence="5">Specifically catalyzes the decarboxylation of meso-diaminopimelate (meso-DAP) to L-lysine.</text>
</comment>
<accession>A0A450Y2Z0</accession>
<dbReference type="PANTHER" id="PTHR43727">
    <property type="entry name" value="DIAMINOPIMELATE DECARBOXYLASE"/>
    <property type="match status" value="1"/>
</dbReference>
<keyword evidence="3 5" id="KW-0663">Pyridoxal phosphate</keyword>
<evidence type="ECO:0000256" key="6">
    <source>
        <dbReference type="NCBIfam" id="TIGR01048"/>
    </source>
</evidence>
<protein>
    <recommendedName>
        <fullName evidence="5 6">Diaminopimelate decarboxylase</fullName>
        <shortName evidence="5">DAP decarboxylase</shortName>
        <shortName evidence="5">DAPDC</shortName>
        <ecNumber evidence="5 6">4.1.1.20</ecNumber>
    </recommendedName>
</protein>
<dbReference type="CDD" id="cd06828">
    <property type="entry name" value="PLPDE_III_DapDC"/>
    <property type="match status" value="1"/>
</dbReference>
<dbReference type="Gene3D" id="3.20.20.10">
    <property type="entry name" value="Alanine racemase"/>
    <property type="match status" value="1"/>
</dbReference>
<evidence type="ECO:0000313" key="10">
    <source>
        <dbReference type="EMBL" id="VFK33149.1"/>
    </source>
</evidence>
<dbReference type="PANTHER" id="PTHR43727:SF2">
    <property type="entry name" value="GROUP IV DECARBOXYLASE"/>
    <property type="match status" value="1"/>
</dbReference>
<evidence type="ECO:0000256" key="1">
    <source>
        <dbReference type="ARBA" id="ARBA00001933"/>
    </source>
</evidence>
<dbReference type="SUPFAM" id="SSF50621">
    <property type="entry name" value="Alanine racemase C-terminal domain-like"/>
    <property type="match status" value="1"/>
</dbReference>
<evidence type="ECO:0000256" key="2">
    <source>
        <dbReference type="ARBA" id="ARBA00022793"/>
    </source>
</evidence>
<feature type="domain" description="Orn/DAP/Arg decarboxylase 2 N-terminal" evidence="9">
    <location>
        <begin position="27"/>
        <end position="269"/>
    </location>
</feature>
<dbReference type="EMBL" id="CAADFO010000140">
    <property type="protein sequence ID" value="VFK33149.1"/>
    <property type="molecule type" value="Genomic_DNA"/>
</dbReference>
<dbReference type="PRINTS" id="PR01181">
    <property type="entry name" value="DAPDCRBXLASE"/>
</dbReference>
<dbReference type="InterPro" id="IPR022644">
    <property type="entry name" value="De-COase2_N"/>
</dbReference>
<evidence type="ECO:0000313" key="12">
    <source>
        <dbReference type="EMBL" id="VFK77506.1"/>
    </source>
</evidence>
<dbReference type="InterPro" id="IPR002986">
    <property type="entry name" value="DAP_deCOOHase_LysA"/>
</dbReference>
<dbReference type="InterPro" id="IPR029066">
    <property type="entry name" value="PLP-binding_barrel"/>
</dbReference>
<dbReference type="NCBIfam" id="TIGR01048">
    <property type="entry name" value="lysA"/>
    <property type="match status" value="1"/>
</dbReference>
<evidence type="ECO:0000256" key="5">
    <source>
        <dbReference type="HAMAP-Rule" id="MF_02120"/>
    </source>
</evidence>
<evidence type="ECO:0000256" key="7">
    <source>
        <dbReference type="PIRSR" id="PIRSR600183-50"/>
    </source>
</evidence>
<dbReference type="Pfam" id="PF02784">
    <property type="entry name" value="Orn_Arg_deC_N"/>
    <property type="match status" value="1"/>
</dbReference>
<dbReference type="InterPro" id="IPR000183">
    <property type="entry name" value="Orn/DAP/Arg_de-COase"/>
</dbReference>
<evidence type="ECO:0000256" key="3">
    <source>
        <dbReference type="ARBA" id="ARBA00022898"/>
    </source>
</evidence>
<dbReference type="SUPFAM" id="SSF51419">
    <property type="entry name" value="PLP-binding barrel"/>
    <property type="match status" value="1"/>
</dbReference>
<dbReference type="PROSITE" id="PS00878">
    <property type="entry name" value="ODR_DC_2_1"/>
    <property type="match status" value="1"/>
</dbReference>
<dbReference type="InterPro" id="IPR009006">
    <property type="entry name" value="Ala_racemase/Decarboxylase_C"/>
</dbReference>
<sequence>MTVTREDLLSATRAFGTPLYLYDADLVVARYREMREFIDWPRLTIHYAMKANYSVGLLRALNEVGACLDTVSPAEVLLALRLGFDRERLLYTANNMTDEEMHQIQGTGILLNIDSLSRLERFGRAFPASRVCLRFNPDVVDGEDAKVRTGGDLTKFGILLQDVEKVKEIVARHGLTVVGLHEHTGSGLTMTESVYQSMRNLMAIATRENFPALEFLDFGGGFKAPYRPEEARVDYPAMGAEITRLFAAFCQGYGRELEMRFEPGKYVVAEAGYLIVAVNTLKDNNGRAIVGCNSGFPHLIRPVLYDAYHHIVNLTNPDGRPKPYDVCGNICETGDRFAEQREIAEIREGDLLAIENAGAYCYSMGSVYNLRAMPAEAMVYQGRLVLARRRLDNRELVEGILRESVWETLVNE</sequence>
<feature type="binding site" evidence="5">
    <location>
        <position position="221"/>
    </location>
    <ligand>
        <name>pyridoxal 5'-phosphate</name>
        <dbReference type="ChEBI" id="CHEBI:597326"/>
    </ligand>
</feature>
<feature type="binding site" evidence="5">
    <location>
        <position position="305"/>
    </location>
    <ligand>
        <name>substrate</name>
    </ligand>
</feature>
<dbReference type="GO" id="GO:0009089">
    <property type="term" value="P:lysine biosynthetic process via diaminopimelate"/>
    <property type="evidence" value="ECO:0007669"/>
    <property type="project" value="UniProtKB-UniRule"/>
</dbReference>
<feature type="binding site" evidence="5">
    <location>
        <position position="360"/>
    </location>
    <ligand>
        <name>pyridoxal 5'-phosphate</name>
        <dbReference type="ChEBI" id="CHEBI:597326"/>
    </ligand>
</feature>
<feature type="modified residue" description="N6-(pyridoxal phosphate)lysine" evidence="5 7">
    <location>
        <position position="50"/>
    </location>
</feature>
<organism evidence="11">
    <name type="scientific">Candidatus Kentrum sp. MB</name>
    <dbReference type="NCBI Taxonomy" id="2138164"/>
    <lineage>
        <taxon>Bacteria</taxon>
        <taxon>Pseudomonadati</taxon>
        <taxon>Pseudomonadota</taxon>
        <taxon>Gammaproteobacteria</taxon>
        <taxon>Candidatus Kentrum</taxon>
    </lineage>
</organism>
<feature type="binding site" evidence="5">
    <location>
        <position position="301"/>
    </location>
    <ligand>
        <name>substrate</name>
    </ligand>
</feature>
<feature type="binding site" evidence="5">
    <location>
        <position position="332"/>
    </location>
    <ligand>
        <name>substrate</name>
    </ligand>
</feature>
<dbReference type="GO" id="GO:0030170">
    <property type="term" value="F:pyridoxal phosphate binding"/>
    <property type="evidence" value="ECO:0007669"/>
    <property type="project" value="UniProtKB-UniRule"/>
</dbReference>
<dbReference type="HAMAP" id="MF_02120">
    <property type="entry name" value="LysA"/>
    <property type="match status" value="1"/>
</dbReference>
<name>A0A450Y2Z0_9GAMM</name>
<keyword evidence="4 5" id="KW-0456">Lyase</keyword>
<dbReference type="InterPro" id="IPR022653">
    <property type="entry name" value="De-COase2_pyr-phos_BS"/>
</dbReference>
<keyword evidence="2 5" id="KW-0210">Decarboxylase</keyword>
<dbReference type="EMBL" id="CAADGH010000150">
    <property type="protein sequence ID" value="VFK77506.1"/>
    <property type="molecule type" value="Genomic_DNA"/>
</dbReference>
<comment type="similarity">
    <text evidence="5">Belongs to the Orn/Lys/Arg decarboxylase class-II family. LysA subfamily.</text>
</comment>
<comment type="catalytic activity">
    <reaction evidence="5 8">
        <text>meso-2,6-diaminopimelate + H(+) = L-lysine + CO2</text>
        <dbReference type="Rhea" id="RHEA:15101"/>
        <dbReference type="ChEBI" id="CHEBI:15378"/>
        <dbReference type="ChEBI" id="CHEBI:16526"/>
        <dbReference type="ChEBI" id="CHEBI:32551"/>
        <dbReference type="ChEBI" id="CHEBI:57791"/>
        <dbReference type="EC" id="4.1.1.20"/>
    </reaction>
</comment>
<dbReference type="UniPathway" id="UPA00034">
    <property type="reaction ID" value="UER00027"/>
</dbReference>
<evidence type="ECO:0000313" key="11">
    <source>
        <dbReference type="EMBL" id="VFK35869.1"/>
    </source>
</evidence>
<comment type="cofactor">
    <cofactor evidence="1 5 7 8">
        <name>pyridoxal 5'-phosphate</name>
        <dbReference type="ChEBI" id="CHEBI:597326"/>
    </cofactor>
</comment>
<evidence type="ECO:0000259" key="9">
    <source>
        <dbReference type="Pfam" id="PF02784"/>
    </source>
</evidence>
<proteinExistence type="inferred from homology"/>
<dbReference type="EC" id="4.1.1.20" evidence="5 6"/>
<dbReference type="AlphaFoldDB" id="A0A450Y2Z0"/>
<reference evidence="11" key="1">
    <citation type="submission" date="2019-02" db="EMBL/GenBank/DDBJ databases">
        <authorList>
            <person name="Gruber-Vodicka R. H."/>
            <person name="Seah K. B. B."/>
        </authorList>
    </citation>
    <scope>NUCLEOTIDE SEQUENCE</scope>
    <source>
        <strain evidence="10">BECK_BZ197</strain>
        <strain evidence="12">BECK_BZ198</strain>
        <strain evidence="11">BECK_BZ199</strain>
    </source>
</reference>
<dbReference type="GO" id="GO:0008836">
    <property type="term" value="F:diaminopimelate decarboxylase activity"/>
    <property type="evidence" value="ECO:0007669"/>
    <property type="project" value="UniProtKB-UniRule"/>
</dbReference>
<feature type="active site" description="Proton donor" evidence="7">
    <location>
        <position position="331"/>
    </location>
</feature>
<keyword evidence="5 8" id="KW-0457">Lysine biosynthesis</keyword>
<keyword evidence="5" id="KW-0028">Amino-acid biosynthesis</keyword>
<comment type="caution">
    <text evidence="5">Lacks conserved residue(s) required for the propagation of feature annotation.</text>
</comment>
<comment type="pathway">
    <text evidence="5 8">Amino-acid biosynthesis; L-lysine biosynthesis via DAP pathway; L-lysine from DL-2,6-diaminopimelate: step 1/1.</text>
</comment>
<feature type="binding site" evidence="5">
    <location>
        <position position="360"/>
    </location>
    <ligand>
        <name>substrate</name>
    </ligand>
</feature>
<evidence type="ECO:0000256" key="4">
    <source>
        <dbReference type="ARBA" id="ARBA00023239"/>
    </source>
</evidence>
<gene>
    <name evidence="5" type="primary">lysA</name>
    <name evidence="10" type="ORF">BECKMB1821G_GA0114241_11402</name>
    <name evidence="12" type="ORF">BECKMB1821H_GA0114242_11504</name>
    <name evidence="11" type="ORF">BECKMB1821I_GA0114274_11554</name>
</gene>
<dbReference type="PRINTS" id="PR01179">
    <property type="entry name" value="ODADCRBXLASE"/>
</dbReference>
<comment type="subunit">
    <text evidence="5">Homodimer.</text>
</comment>
<evidence type="ECO:0000256" key="8">
    <source>
        <dbReference type="RuleBase" id="RU003738"/>
    </source>
</evidence>
<dbReference type="Gene3D" id="2.40.37.10">
    <property type="entry name" value="Lyase, Ornithine Decarboxylase, Chain A, domain 1"/>
    <property type="match status" value="1"/>
</dbReference>